<gene>
    <name evidence="2" type="ORF">GP486_000192</name>
</gene>
<feature type="compositionally biased region" description="Basic and acidic residues" evidence="1">
    <location>
        <begin position="84"/>
        <end position="94"/>
    </location>
</feature>
<dbReference type="PANTHER" id="PTHR31014:SF0">
    <property type="entry name" value="MITOCHONDRIAL TRANSLATION SYSTEM COMPONENT PET127-RELATED"/>
    <property type="match status" value="1"/>
</dbReference>
<comment type="caution">
    <text evidence="2">The sequence shown here is derived from an EMBL/GenBank/DDBJ whole genome shotgun (WGS) entry which is preliminary data.</text>
</comment>
<sequence>MISHALRVASELNGRFICLPCFLEVSAAFRLHQLRNYTATAGLRSYGGSDGAEAEPLKTLEAIRATNTTPGKGSSDESGAGIKKKGEEKLDNARARPKKHRNARRKGAPSSRALSTNSTTEKASLSKGGPNPRKANQPVQDSIKAHSKTRRISSRKGVPFSTKLPANSTIKDALLGGVGLSRGPVPRLARKGTSSDDIQVIDSSTLDIQPVDLCPQPPVPSLSYGLERVLFNPSPGVYHLQDPRSRVYNFDPYLQSIMPIAEFDFDALKKYITSSQDGSLRSLASKRNKKYVGSSSSTTGALAHFHFLLSQWREINTQCLSQGFPAKLKSFTVLQRSPAAIFLRWNGDSYAIDADKEFDSANILSMLGKSMEKLLTLPTHEFERYRKSGPGKISEEERNSPESFHYCTFGDFLFRSQLDARDTRLPGTGMFDLKTRAVVSIRMNADNYHDGLGYEIKGQYGEWESYEREYFDMIRAAFLKYSLQVRMGRMDGIFVAFHNTERIFGFQYIGLPEMDSTLHGTTDTTTGDREFKLSLELLNKILDRATAKYPEKSLRIHFETRDAQAPFMYIFAEPVSEEQIAEIQTTNKGKIEAFERNILGLNKGEKIKPNDDFEEAKEESDSEWEQIQAKVEQELQDDENSSENFVPSEGAPAEVPEGNSNGPNGTTDSASGLTGFAPSLEAQHDRQAAVSEQDDEEVVAWDRNTSDRARSGDGQEVSNNDTREEPSDRKGNGENKVGHVETDKPGKNILDGGGDGQAESGSQGLCDEVSKSSESPSTPLQGEEDLKKLEDSEDGADKEWLEEVVKEQQEQQGNDRDLLAMTLSIRNKVNGHYVLRPNNLTERDNWTVEYSLAEVSTASRAWSLYGACQTRRKKALEANDASEGDVATNYYLRMIRSLSRAGRAWRKKQDKVDADMDKVVLDQSTPNYQEVSTSQNDAKE</sequence>
<proteinExistence type="predicted"/>
<dbReference type="InterPro" id="IPR013943">
    <property type="entry name" value="Pet127"/>
</dbReference>
<evidence type="ECO:0000313" key="3">
    <source>
        <dbReference type="Proteomes" id="UP000750711"/>
    </source>
</evidence>
<feature type="compositionally biased region" description="Basic and acidic residues" evidence="1">
    <location>
        <begin position="721"/>
        <end position="746"/>
    </location>
</feature>
<feature type="compositionally biased region" description="Acidic residues" evidence="1">
    <location>
        <begin position="612"/>
        <end position="624"/>
    </location>
</feature>
<dbReference type="Pfam" id="PF08634">
    <property type="entry name" value="Pet127"/>
    <property type="match status" value="1"/>
</dbReference>
<dbReference type="GO" id="GO:0005740">
    <property type="term" value="C:mitochondrial envelope"/>
    <property type="evidence" value="ECO:0007669"/>
    <property type="project" value="TreeGrafter"/>
</dbReference>
<feature type="region of interest" description="Disordered" evidence="1">
    <location>
        <begin position="916"/>
        <end position="940"/>
    </location>
</feature>
<accession>A0A9P8LJG7</accession>
<name>A0A9P8LJG7_9PEZI</name>
<feature type="compositionally biased region" description="Polar residues" evidence="1">
    <location>
        <begin position="658"/>
        <end position="672"/>
    </location>
</feature>
<feature type="compositionally biased region" description="Polar residues" evidence="1">
    <location>
        <begin position="922"/>
        <end position="940"/>
    </location>
</feature>
<feature type="compositionally biased region" description="Basic residues" evidence="1">
    <location>
        <begin position="145"/>
        <end position="154"/>
    </location>
</feature>
<evidence type="ECO:0008006" key="4">
    <source>
        <dbReference type="Google" id="ProtNLM"/>
    </source>
</evidence>
<dbReference type="EMBL" id="JAGHQM010000010">
    <property type="protein sequence ID" value="KAH0566409.1"/>
    <property type="molecule type" value="Genomic_DNA"/>
</dbReference>
<evidence type="ECO:0000256" key="1">
    <source>
        <dbReference type="SAM" id="MobiDB-lite"/>
    </source>
</evidence>
<feature type="region of interest" description="Disordered" evidence="1">
    <location>
        <begin position="64"/>
        <end position="164"/>
    </location>
</feature>
<protein>
    <recommendedName>
        <fullName evidence="4">Pet127-domain-containing protein</fullName>
    </recommendedName>
</protein>
<feature type="compositionally biased region" description="Polar residues" evidence="1">
    <location>
        <begin position="112"/>
        <end position="123"/>
    </location>
</feature>
<keyword evidence="3" id="KW-1185">Reference proteome</keyword>
<feature type="region of interest" description="Disordered" evidence="1">
    <location>
        <begin position="604"/>
        <end position="796"/>
    </location>
</feature>
<feature type="compositionally biased region" description="Basic and acidic residues" evidence="1">
    <location>
        <begin position="704"/>
        <end position="713"/>
    </location>
</feature>
<dbReference type="Proteomes" id="UP000750711">
    <property type="component" value="Unassembled WGS sequence"/>
</dbReference>
<organism evidence="2 3">
    <name type="scientific">Trichoglossum hirsutum</name>
    <dbReference type="NCBI Taxonomy" id="265104"/>
    <lineage>
        <taxon>Eukaryota</taxon>
        <taxon>Fungi</taxon>
        <taxon>Dikarya</taxon>
        <taxon>Ascomycota</taxon>
        <taxon>Pezizomycotina</taxon>
        <taxon>Geoglossomycetes</taxon>
        <taxon>Geoglossales</taxon>
        <taxon>Geoglossaceae</taxon>
        <taxon>Trichoglossum</taxon>
    </lineage>
</organism>
<reference evidence="2" key="1">
    <citation type="submission" date="2021-03" db="EMBL/GenBank/DDBJ databases">
        <title>Comparative genomics and phylogenomic investigation of the class Geoglossomycetes provide insights into ecological specialization and systematics.</title>
        <authorList>
            <person name="Melie T."/>
            <person name="Pirro S."/>
            <person name="Miller A.N."/>
            <person name="Quandt A."/>
        </authorList>
    </citation>
    <scope>NUCLEOTIDE SEQUENCE</scope>
    <source>
        <strain evidence="2">CAQ_001_2017</strain>
    </source>
</reference>
<dbReference type="AlphaFoldDB" id="A0A9P8LJG7"/>
<feature type="compositionally biased region" description="Basic residues" evidence="1">
    <location>
        <begin position="95"/>
        <end position="107"/>
    </location>
</feature>
<dbReference type="GO" id="GO:0000964">
    <property type="term" value="P:mitochondrial RNA 5'-end processing"/>
    <property type="evidence" value="ECO:0007669"/>
    <property type="project" value="TreeGrafter"/>
</dbReference>
<evidence type="ECO:0000313" key="2">
    <source>
        <dbReference type="EMBL" id="KAH0566409.1"/>
    </source>
</evidence>
<feature type="compositionally biased region" description="Basic and acidic residues" evidence="1">
    <location>
        <begin position="784"/>
        <end position="796"/>
    </location>
</feature>
<dbReference type="PANTHER" id="PTHR31014">
    <property type="entry name" value="MITOCHONDRIAL TRANSLATION SYSTEM COMPONENT PET127-RELATED"/>
    <property type="match status" value="1"/>
</dbReference>